<comment type="similarity">
    <text evidence="7">Belongs to the gamma-glutamyl phosphate reductase family.</text>
</comment>
<sequence>MTVAKQDVRPLAERARAASRVLANAPTQQKDEALRGMARHLRAAAPAILAASAEDVAAARAAGKNAAFLDRLLLDAPRVAAMARAVEALAGLKDPVGEVTETWKRPNGLQVRKVRLPLGVVLMIYEARPNVTSDAAALCLKSGNAALLRGGSEAARTNAAIAHALTQALKEAGLPEHALQLVSTGERESLLELLKLEGLIDLCIPRGGEGLIRFVVENARIPVVKHYQGVCHVYAHADADLEMATRITLNAKASRPGVCNAAECLLVDRAIAEHFLPEVGRALADQGVELRGCPTTVGVLSRAGVPVKPAAEDDYGREFLDLILAVRVVKDLDAALAHIGRYGSEHTEAIVTGDAQAAARFTREVQASAVLWNASTRFNDGGELGLGAEIGISTSRLHAFGPMGLRELTSQKYIVHGQGQVR</sequence>
<organism evidence="9 10">
    <name type="scientific">Stigmatella aurantiaca</name>
    <dbReference type="NCBI Taxonomy" id="41"/>
    <lineage>
        <taxon>Bacteria</taxon>
        <taxon>Pseudomonadati</taxon>
        <taxon>Myxococcota</taxon>
        <taxon>Myxococcia</taxon>
        <taxon>Myxococcales</taxon>
        <taxon>Cystobacterineae</taxon>
        <taxon>Archangiaceae</taxon>
        <taxon>Stigmatella</taxon>
    </lineage>
</organism>
<dbReference type="InterPro" id="IPR000965">
    <property type="entry name" value="GPR_dom"/>
</dbReference>
<dbReference type="UniPathway" id="UPA00098">
    <property type="reaction ID" value="UER00360"/>
</dbReference>
<accession>A0A1H7TZH3</accession>
<dbReference type="Gene3D" id="3.40.605.10">
    <property type="entry name" value="Aldehyde Dehydrogenase, Chain A, domain 1"/>
    <property type="match status" value="1"/>
</dbReference>
<dbReference type="RefSeq" id="WP_075007908.1">
    <property type="nucleotide sequence ID" value="NZ_FOAP01000009.1"/>
</dbReference>
<dbReference type="SUPFAM" id="SSF53720">
    <property type="entry name" value="ALDH-like"/>
    <property type="match status" value="1"/>
</dbReference>
<keyword evidence="4 7" id="KW-0521">NADP</keyword>
<dbReference type="GO" id="GO:0050661">
    <property type="term" value="F:NADP binding"/>
    <property type="evidence" value="ECO:0007669"/>
    <property type="project" value="InterPro"/>
</dbReference>
<dbReference type="GO" id="GO:0005737">
    <property type="term" value="C:cytoplasm"/>
    <property type="evidence" value="ECO:0007669"/>
    <property type="project" value="UniProtKB-SubCell"/>
</dbReference>
<protein>
    <recommendedName>
        <fullName evidence="7">Gamma-glutamyl phosphate reductase</fullName>
        <shortName evidence="7">GPR</shortName>
        <ecNumber evidence="7">1.2.1.41</ecNumber>
    </recommendedName>
    <alternativeName>
        <fullName evidence="7">Glutamate-5-semialdehyde dehydrogenase</fullName>
    </alternativeName>
    <alternativeName>
        <fullName evidence="7">Glutamyl-gamma-semialdehyde dehydrogenase</fullName>
        <shortName evidence="7">GSA dehydrogenase</shortName>
    </alternativeName>
</protein>
<proteinExistence type="inferred from homology"/>
<dbReference type="NCBIfam" id="NF001221">
    <property type="entry name" value="PRK00197.1"/>
    <property type="match status" value="1"/>
</dbReference>
<dbReference type="FunFam" id="3.40.309.10:FF:000006">
    <property type="entry name" value="Gamma-glutamyl phosphate reductase"/>
    <property type="match status" value="1"/>
</dbReference>
<keyword evidence="10" id="KW-1185">Reference proteome</keyword>
<evidence type="ECO:0000259" key="8">
    <source>
        <dbReference type="Pfam" id="PF00171"/>
    </source>
</evidence>
<dbReference type="Pfam" id="PF00171">
    <property type="entry name" value="Aldedh"/>
    <property type="match status" value="1"/>
</dbReference>
<keyword evidence="7" id="KW-0963">Cytoplasm</keyword>
<dbReference type="EC" id="1.2.1.41" evidence="7"/>
<comment type="pathway">
    <text evidence="1 7">Amino-acid biosynthesis; L-proline biosynthesis; L-glutamate 5-semialdehyde from L-glutamate: step 2/2.</text>
</comment>
<evidence type="ECO:0000313" key="9">
    <source>
        <dbReference type="EMBL" id="SEL90083.1"/>
    </source>
</evidence>
<dbReference type="PANTHER" id="PTHR11063">
    <property type="entry name" value="GLUTAMATE SEMIALDEHYDE DEHYDROGENASE"/>
    <property type="match status" value="1"/>
</dbReference>
<keyword evidence="3 7" id="KW-0641">Proline biosynthesis</keyword>
<dbReference type="Proteomes" id="UP000182719">
    <property type="component" value="Unassembled WGS sequence"/>
</dbReference>
<dbReference type="NCBIfam" id="TIGR00407">
    <property type="entry name" value="proA"/>
    <property type="match status" value="1"/>
</dbReference>
<evidence type="ECO:0000256" key="7">
    <source>
        <dbReference type="HAMAP-Rule" id="MF_00412"/>
    </source>
</evidence>
<evidence type="ECO:0000256" key="6">
    <source>
        <dbReference type="ARBA" id="ARBA00049024"/>
    </source>
</evidence>
<dbReference type="GO" id="GO:0004350">
    <property type="term" value="F:glutamate-5-semialdehyde dehydrogenase activity"/>
    <property type="evidence" value="ECO:0007669"/>
    <property type="project" value="UniProtKB-UniRule"/>
</dbReference>
<comment type="subcellular location">
    <subcellularLocation>
        <location evidence="7">Cytoplasm</location>
    </subcellularLocation>
</comment>
<dbReference type="InterPro" id="IPR020593">
    <property type="entry name" value="G-glutamylP_reductase_CS"/>
</dbReference>
<reference evidence="10" key="1">
    <citation type="submission" date="2016-10" db="EMBL/GenBank/DDBJ databases">
        <authorList>
            <person name="Varghese N."/>
            <person name="Submissions S."/>
        </authorList>
    </citation>
    <scope>NUCLEOTIDE SEQUENCE [LARGE SCALE GENOMIC DNA]</scope>
    <source>
        <strain evidence="10">DSM 17044</strain>
    </source>
</reference>
<comment type="catalytic activity">
    <reaction evidence="6 7">
        <text>L-glutamate 5-semialdehyde + phosphate + NADP(+) = L-glutamyl 5-phosphate + NADPH + H(+)</text>
        <dbReference type="Rhea" id="RHEA:19541"/>
        <dbReference type="ChEBI" id="CHEBI:15378"/>
        <dbReference type="ChEBI" id="CHEBI:43474"/>
        <dbReference type="ChEBI" id="CHEBI:57783"/>
        <dbReference type="ChEBI" id="CHEBI:58066"/>
        <dbReference type="ChEBI" id="CHEBI:58274"/>
        <dbReference type="ChEBI" id="CHEBI:58349"/>
        <dbReference type="EC" id="1.2.1.41"/>
    </reaction>
</comment>
<dbReference type="AlphaFoldDB" id="A0A1H7TZH3"/>
<dbReference type="OrthoDB" id="9809970at2"/>
<feature type="domain" description="Aldehyde dehydrogenase" evidence="8">
    <location>
        <begin position="5"/>
        <end position="283"/>
    </location>
</feature>
<dbReference type="EMBL" id="FOAP01000009">
    <property type="protein sequence ID" value="SEL90083.1"/>
    <property type="molecule type" value="Genomic_DNA"/>
</dbReference>
<dbReference type="InterPro" id="IPR016161">
    <property type="entry name" value="Ald_DH/histidinol_DH"/>
</dbReference>
<dbReference type="InterPro" id="IPR016162">
    <property type="entry name" value="Ald_DH_N"/>
</dbReference>
<evidence type="ECO:0000256" key="3">
    <source>
        <dbReference type="ARBA" id="ARBA00022650"/>
    </source>
</evidence>
<evidence type="ECO:0000256" key="5">
    <source>
        <dbReference type="ARBA" id="ARBA00023002"/>
    </source>
</evidence>
<evidence type="ECO:0000256" key="1">
    <source>
        <dbReference type="ARBA" id="ARBA00004985"/>
    </source>
</evidence>
<comment type="function">
    <text evidence="7">Catalyzes the NADPH-dependent reduction of L-glutamate 5-phosphate into L-glutamate 5-semialdehyde and phosphate. The product spontaneously undergoes cyclization to form 1-pyrroline-5-carboxylate.</text>
</comment>
<dbReference type="HAMAP" id="MF_00412">
    <property type="entry name" value="ProA"/>
    <property type="match status" value="1"/>
</dbReference>
<evidence type="ECO:0000313" key="10">
    <source>
        <dbReference type="Proteomes" id="UP000182719"/>
    </source>
</evidence>
<dbReference type="InterPro" id="IPR015590">
    <property type="entry name" value="Aldehyde_DH_dom"/>
</dbReference>
<evidence type="ECO:0000256" key="4">
    <source>
        <dbReference type="ARBA" id="ARBA00022857"/>
    </source>
</evidence>
<dbReference type="GO" id="GO:0055129">
    <property type="term" value="P:L-proline biosynthetic process"/>
    <property type="evidence" value="ECO:0007669"/>
    <property type="project" value="UniProtKB-UniRule"/>
</dbReference>
<evidence type="ECO:0000256" key="2">
    <source>
        <dbReference type="ARBA" id="ARBA00022605"/>
    </source>
</evidence>
<dbReference type="PIRSF" id="PIRSF000151">
    <property type="entry name" value="GPR"/>
    <property type="match status" value="1"/>
</dbReference>
<dbReference type="PANTHER" id="PTHR11063:SF8">
    <property type="entry name" value="DELTA-1-PYRROLINE-5-CARBOXYLATE SYNTHASE"/>
    <property type="match status" value="1"/>
</dbReference>
<dbReference type="PROSITE" id="PS01223">
    <property type="entry name" value="PROA"/>
    <property type="match status" value="1"/>
</dbReference>
<gene>
    <name evidence="7" type="primary">proA</name>
    <name evidence="9" type="ORF">SAMN05444354_109239</name>
</gene>
<dbReference type="CDD" id="cd07079">
    <property type="entry name" value="ALDH_F18-19_ProA-GPR"/>
    <property type="match status" value="1"/>
</dbReference>
<keyword evidence="2 7" id="KW-0028">Amino-acid biosynthesis</keyword>
<dbReference type="Gene3D" id="3.40.309.10">
    <property type="entry name" value="Aldehyde Dehydrogenase, Chain A, domain 2"/>
    <property type="match status" value="1"/>
</dbReference>
<keyword evidence="5 7" id="KW-0560">Oxidoreductase</keyword>
<dbReference type="InterPro" id="IPR012134">
    <property type="entry name" value="Glu-5-SA_DH"/>
</dbReference>
<dbReference type="InterPro" id="IPR016163">
    <property type="entry name" value="Ald_DH_C"/>
</dbReference>
<name>A0A1H7TZH3_STIAU</name>